<dbReference type="AlphaFoldDB" id="A0A3Q7FI64"/>
<proteinExistence type="predicted"/>
<dbReference type="PANTHER" id="PTHR11439">
    <property type="entry name" value="GAG-POL-RELATED RETROTRANSPOSON"/>
    <property type="match status" value="1"/>
</dbReference>
<reference evidence="1" key="2">
    <citation type="submission" date="2019-01" db="UniProtKB">
        <authorList>
            <consortium name="EnsemblPlants"/>
        </authorList>
    </citation>
    <scope>IDENTIFICATION</scope>
    <source>
        <strain evidence="1">cv. Heinz 1706</strain>
    </source>
</reference>
<reference evidence="1" key="1">
    <citation type="journal article" date="2012" name="Nature">
        <title>The tomato genome sequence provides insights into fleshy fruit evolution.</title>
        <authorList>
            <consortium name="Tomato Genome Consortium"/>
        </authorList>
    </citation>
    <scope>NUCLEOTIDE SEQUENCE [LARGE SCALE GENOMIC DNA]</scope>
    <source>
        <strain evidence="1">cv. Heinz 1706</strain>
    </source>
</reference>
<organism evidence="1">
    <name type="scientific">Solanum lycopersicum</name>
    <name type="common">Tomato</name>
    <name type="synonym">Lycopersicon esculentum</name>
    <dbReference type="NCBI Taxonomy" id="4081"/>
    <lineage>
        <taxon>Eukaryota</taxon>
        <taxon>Viridiplantae</taxon>
        <taxon>Streptophyta</taxon>
        <taxon>Embryophyta</taxon>
        <taxon>Tracheophyta</taxon>
        <taxon>Spermatophyta</taxon>
        <taxon>Magnoliopsida</taxon>
        <taxon>eudicotyledons</taxon>
        <taxon>Gunneridae</taxon>
        <taxon>Pentapetalae</taxon>
        <taxon>asterids</taxon>
        <taxon>lamiids</taxon>
        <taxon>Solanales</taxon>
        <taxon>Solanaceae</taxon>
        <taxon>Solanoideae</taxon>
        <taxon>Solaneae</taxon>
        <taxon>Solanum</taxon>
        <taxon>Solanum subgen. Lycopersicon</taxon>
    </lineage>
</organism>
<dbReference type="STRING" id="4081.A0A3Q7FI64"/>
<evidence type="ECO:0000313" key="1">
    <source>
        <dbReference type="EnsemblPlants" id="Solyc03g059395.1.1"/>
    </source>
</evidence>
<accession>A0A3Q7FI64</accession>
<protein>
    <recommendedName>
        <fullName evidence="3">Reverse transcriptase Ty1/copia-type domain-containing protein</fullName>
    </recommendedName>
</protein>
<name>A0A3Q7FI64_SOLLC</name>
<keyword evidence="2" id="KW-1185">Reference proteome</keyword>
<sequence>MDEVKYVMDDYDGLKVLSIFRFNDAKPRTTPLVNHFKFSKEQSPKTAEERDHMALVPYASAVGSLMYAMVCTRPDIAHAVGVVSRYMANPGKEHWEAVIIKFLLPRSIKKKNHIYLPLWDIHIQENAFWIMQCTSHLQAMYDIDITDTVEDTIEELDRENLAKRVSLCGLPYCFPSNPGFVEYIQQTYNPDYRGFSRNTVKTDVFEYQNSRVSISSDMGRSVNGNDYLTVTAHWIDHN</sequence>
<dbReference type="Proteomes" id="UP000004994">
    <property type="component" value="Chromosome 3"/>
</dbReference>
<dbReference type="EnsemblPlants" id="Solyc03g059395.1.1">
    <property type="protein sequence ID" value="Solyc03g059395.1.1"/>
    <property type="gene ID" value="Solyc03g059395.1"/>
</dbReference>
<dbReference type="Gramene" id="Solyc03g059395.1.1">
    <property type="protein sequence ID" value="Solyc03g059395.1.1"/>
    <property type="gene ID" value="Solyc03g059395.1"/>
</dbReference>
<dbReference type="InParanoid" id="A0A3Q7FI64"/>
<dbReference type="PANTHER" id="PTHR11439:SF467">
    <property type="entry name" value="INTEGRASE CATALYTIC DOMAIN-CONTAINING PROTEIN"/>
    <property type="match status" value="1"/>
</dbReference>
<evidence type="ECO:0000313" key="2">
    <source>
        <dbReference type="Proteomes" id="UP000004994"/>
    </source>
</evidence>
<evidence type="ECO:0008006" key="3">
    <source>
        <dbReference type="Google" id="ProtNLM"/>
    </source>
</evidence>